<dbReference type="InterPro" id="IPR036414">
    <property type="entry name" value="YaeB_N_sf"/>
</dbReference>
<sequence length="228" mass="25948">MISLKTIGILHSPYKEKFGVPRQPNLVPLAKGELHLNPPFNHPNCIRGLEKFSHLWLLFIFSGTAKQGWHNTVRPPRLGGNERVGVFASRSTFRPNPIGLSAVELHDIVISKEQIILKLGSVDLIDQTPIIDIKPYIPYSDSYPNAQASYALNKPDSSLYVDFAPQVEQFLFDKPELRELIIQIISQDPRPAYKKGKSEPQTFGIKLYHYNIRWQVINLQAIVIDIQE</sequence>
<reference evidence="4 5" key="1">
    <citation type="journal article" date="2014" name="Appl. Environ. Microbiol.">
        <title>Gut symbionts from distinct hosts exhibit genotoxic activity via divergent colibactin biosynthetic pathways.</title>
        <authorList>
            <person name="Engel P."/>
            <person name="Vizcaino M.I."/>
            <person name="Crawford J.M."/>
        </authorList>
    </citation>
    <scope>NUCLEOTIDE SEQUENCE [LARGE SCALE GENOMIC DNA]</scope>
    <source>
        <strain evidence="4 5">PEB0191</strain>
    </source>
</reference>
<dbReference type="EMBL" id="CP009056">
    <property type="protein sequence ID" value="AJA43977.1"/>
    <property type="molecule type" value="Genomic_DNA"/>
</dbReference>
<dbReference type="Pfam" id="PF01980">
    <property type="entry name" value="TrmO_N"/>
    <property type="match status" value="1"/>
</dbReference>
<accession>A0A0A7RZG1</accession>
<dbReference type="PANTHER" id="PTHR12818:SF0">
    <property type="entry name" value="TRNA (ADENINE(37)-N6)-METHYLTRANSFERASE"/>
    <property type="match status" value="1"/>
</dbReference>
<comment type="similarity">
    <text evidence="2">Belongs to the tRNA methyltransferase O family.</text>
</comment>
<dbReference type="Proteomes" id="UP000030901">
    <property type="component" value="Chromosome"/>
</dbReference>
<dbReference type="PROSITE" id="PS51668">
    <property type="entry name" value="TSAA_2"/>
    <property type="match status" value="1"/>
</dbReference>
<dbReference type="Gene3D" id="3.30.2310.10">
    <property type="entry name" value="YaeB-like"/>
    <property type="match status" value="1"/>
</dbReference>
<evidence type="ECO:0000313" key="5">
    <source>
        <dbReference type="Proteomes" id="UP000030901"/>
    </source>
</evidence>
<protein>
    <submittedName>
        <fullName evidence="4">Putative methyltransferase</fullName>
    </submittedName>
</protein>
<gene>
    <name evidence="4" type="ORF">FPB0191_00113</name>
</gene>
<evidence type="ECO:0000256" key="2">
    <source>
        <dbReference type="ARBA" id="ARBA00033753"/>
    </source>
</evidence>
<dbReference type="InterPro" id="IPR036413">
    <property type="entry name" value="YaeB-like_sf"/>
</dbReference>
<dbReference type="Pfam" id="PF18389">
    <property type="entry name" value="TrmO_C"/>
    <property type="match status" value="1"/>
</dbReference>
<dbReference type="CDD" id="cd09281">
    <property type="entry name" value="UPF0066"/>
    <property type="match status" value="1"/>
</dbReference>
<dbReference type="PANTHER" id="PTHR12818">
    <property type="entry name" value="TRNA (ADENINE(37)-N6)-METHYLTRANSFERASE"/>
    <property type="match status" value="1"/>
</dbReference>
<dbReference type="FunFam" id="2.40.30.70:FF:000001">
    <property type="entry name" value="tRNA (N6-threonylcarbamoyladenosine(37)-N6)-methyltransferase TrmO"/>
    <property type="match status" value="1"/>
</dbReference>
<dbReference type="PROSITE" id="PS01318">
    <property type="entry name" value="TSAA_1"/>
    <property type="match status" value="1"/>
</dbReference>
<keyword evidence="5" id="KW-1185">Reference proteome</keyword>
<keyword evidence="4" id="KW-0489">Methyltransferase</keyword>
<dbReference type="InterPro" id="IPR023368">
    <property type="entry name" value="UPF0066_cons_site"/>
</dbReference>
<organism evidence="4 5">
    <name type="scientific">Frischella perrara</name>
    <dbReference type="NCBI Taxonomy" id="1267021"/>
    <lineage>
        <taxon>Bacteria</taxon>
        <taxon>Pseudomonadati</taxon>
        <taxon>Pseudomonadota</taxon>
        <taxon>Gammaproteobacteria</taxon>
        <taxon>Orbales</taxon>
        <taxon>Orbaceae</taxon>
        <taxon>Frischella</taxon>
    </lineage>
</organism>
<feature type="domain" description="TsaA-like" evidence="3">
    <location>
        <begin position="4"/>
        <end position="145"/>
    </location>
</feature>
<evidence type="ECO:0000256" key="1">
    <source>
        <dbReference type="ARBA" id="ARBA00022691"/>
    </source>
</evidence>
<dbReference type="InterPro" id="IPR023370">
    <property type="entry name" value="TrmO-like_N"/>
</dbReference>
<dbReference type="GO" id="GO:0089715">
    <property type="term" value="F:tRNA (L-threonylcarbamoyladenosine(37)-C2) methyltransferase activity"/>
    <property type="evidence" value="ECO:0007669"/>
    <property type="project" value="TreeGrafter"/>
</dbReference>
<dbReference type="InterPro" id="IPR040372">
    <property type="entry name" value="YaeB-like"/>
</dbReference>
<dbReference type="HOGENOM" id="CLU_013458_3_0_6"/>
<dbReference type="OrthoDB" id="9804309at2"/>
<dbReference type="STRING" id="1267021.FPB0191_00113"/>
<dbReference type="RefSeq" id="WP_039103261.1">
    <property type="nucleotide sequence ID" value="NZ_CP009056.1"/>
</dbReference>
<dbReference type="Gene3D" id="2.40.30.70">
    <property type="entry name" value="YaeB-like"/>
    <property type="match status" value="1"/>
</dbReference>
<dbReference type="InterPro" id="IPR041369">
    <property type="entry name" value="TrmO_C"/>
</dbReference>
<evidence type="ECO:0000259" key="3">
    <source>
        <dbReference type="PROSITE" id="PS51668"/>
    </source>
</evidence>
<dbReference type="KEGG" id="fpp:FPB0191_00113"/>
<dbReference type="NCBIfam" id="TIGR00104">
    <property type="entry name" value="tRNA_TsaA"/>
    <property type="match status" value="1"/>
</dbReference>
<dbReference type="AlphaFoldDB" id="A0A0A7RZG1"/>
<dbReference type="SUPFAM" id="SSF118196">
    <property type="entry name" value="YaeB-like"/>
    <property type="match status" value="1"/>
</dbReference>
<proteinExistence type="inferred from homology"/>
<evidence type="ECO:0000313" key="4">
    <source>
        <dbReference type="EMBL" id="AJA43977.1"/>
    </source>
</evidence>
<keyword evidence="1" id="KW-0949">S-adenosyl-L-methionine</keyword>
<keyword evidence="4" id="KW-0808">Transferase</keyword>
<dbReference type="GO" id="GO:0032259">
    <property type="term" value="P:methylation"/>
    <property type="evidence" value="ECO:0007669"/>
    <property type="project" value="UniProtKB-KW"/>
</dbReference>
<name>A0A0A7RZG1_FRIPE</name>